<sequence>MIILPLIGFILSIVFLIPWLNEFVIDQVPLLKSSLIIRFINGSNIATSSDVSNESRNLIDNVISEENIIHPSSSTVLHLSNATINQIYNNAIDHVFIKELLRILNEKILIIKDKVNHIYYNYIPVEISQYLDNLIRKSDPIIEYYLKNREIINNSISIIAIFSISKIIISKINKVKISKKQKNANKTGEYFNIEEIERNYLTTFETIPMCKPNFNSEELLVLKSYQEIKNVDDGNTYDFTISSEISEEDTPSIFGIHKSNANSNSNSKSPSVGSQFESIDIIDTPSQTISKSPSPDDSFEKAEKLLDKELSNLNMQEESEYQPSLSLSPSSLFKKNSNMSFNEIHSSSSKKLIYKNSFGILTSSVESGSEIFADSTSNVTEETVYSDFFPSSPSANKTII</sequence>
<keyword evidence="2" id="KW-0472">Membrane</keyword>
<keyword evidence="2" id="KW-1133">Transmembrane helix</keyword>
<dbReference type="EMBL" id="JAEUBF010001304">
    <property type="protein sequence ID" value="KAH3670333.1"/>
    <property type="molecule type" value="Genomic_DNA"/>
</dbReference>
<protein>
    <submittedName>
        <fullName evidence="3">Uncharacterized protein</fullName>
    </submittedName>
</protein>
<organism evidence="3 4">
    <name type="scientific">Wickerhamomyces mucosus</name>
    <dbReference type="NCBI Taxonomy" id="1378264"/>
    <lineage>
        <taxon>Eukaryota</taxon>
        <taxon>Fungi</taxon>
        <taxon>Dikarya</taxon>
        <taxon>Ascomycota</taxon>
        <taxon>Saccharomycotina</taxon>
        <taxon>Saccharomycetes</taxon>
        <taxon>Phaffomycetales</taxon>
        <taxon>Wickerhamomycetaceae</taxon>
        <taxon>Wickerhamomyces</taxon>
    </lineage>
</organism>
<keyword evidence="2" id="KW-0812">Transmembrane</keyword>
<dbReference type="Proteomes" id="UP000769528">
    <property type="component" value="Unassembled WGS sequence"/>
</dbReference>
<reference evidence="3" key="2">
    <citation type="submission" date="2021-01" db="EMBL/GenBank/DDBJ databases">
        <authorList>
            <person name="Schikora-Tamarit M.A."/>
        </authorList>
    </citation>
    <scope>NUCLEOTIDE SEQUENCE</scope>
    <source>
        <strain evidence="3">CBS6341</strain>
    </source>
</reference>
<proteinExistence type="predicted"/>
<feature type="transmembrane region" description="Helical" evidence="2">
    <location>
        <begin position="6"/>
        <end position="25"/>
    </location>
</feature>
<feature type="region of interest" description="Disordered" evidence="1">
    <location>
        <begin position="254"/>
        <end position="274"/>
    </location>
</feature>
<keyword evidence="4" id="KW-1185">Reference proteome</keyword>
<comment type="caution">
    <text evidence="3">The sequence shown here is derived from an EMBL/GenBank/DDBJ whole genome shotgun (WGS) entry which is preliminary data.</text>
</comment>
<reference evidence="3" key="1">
    <citation type="journal article" date="2021" name="Open Biol.">
        <title>Shared evolutionary footprints suggest mitochondrial oxidative damage underlies multiple complex I losses in fungi.</title>
        <authorList>
            <person name="Schikora-Tamarit M.A."/>
            <person name="Marcet-Houben M."/>
            <person name="Nosek J."/>
            <person name="Gabaldon T."/>
        </authorList>
    </citation>
    <scope>NUCLEOTIDE SEQUENCE</scope>
    <source>
        <strain evidence="3">CBS6341</strain>
    </source>
</reference>
<name>A0A9P8PDN1_9ASCO</name>
<evidence type="ECO:0000313" key="3">
    <source>
        <dbReference type="EMBL" id="KAH3670333.1"/>
    </source>
</evidence>
<feature type="compositionally biased region" description="Low complexity" evidence="1">
    <location>
        <begin position="259"/>
        <end position="274"/>
    </location>
</feature>
<dbReference type="AlphaFoldDB" id="A0A9P8PDN1"/>
<accession>A0A9P8PDN1</accession>
<evidence type="ECO:0000256" key="2">
    <source>
        <dbReference type="SAM" id="Phobius"/>
    </source>
</evidence>
<gene>
    <name evidence="3" type="ORF">WICMUC_004902</name>
</gene>
<evidence type="ECO:0000256" key="1">
    <source>
        <dbReference type="SAM" id="MobiDB-lite"/>
    </source>
</evidence>
<evidence type="ECO:0000313" key="4">
    <source>
        <dbReference type="Proteomes" id="UP000769528"/>
    </source>
</evidence>